<comment type="caution">
    <text evidence="1">The sequence shown here is derived from an EMBL/GenBank/DDBJ whole genome shotgun (WGS) entry which is preliminary data.</text>
</comment>
<organism evidence="1">
    <name type="scientific">marine sediment metagenome</name>
    <dbReference type="NCBI Taxonomy" id="412755"/>
    <lineage>
        <taxon>unclassified sequences</taxon>
        <taxon>metagenomes</taxon>
        <taxon>ecological metagenomes</taxon>
    </lineage>
</organism>
<feature type="non-terminal residue" evidence="1">
    <location>
        <position position="31"/>
    </location>
</feature>
<gene>
    <name evidence="1" type="ORF">S01H1_11850</name>
</gene>
<protein>
    <submittedName>
        <fullName evidence="1">Uncharacterized protein</fullName>
    </submittedName>
</protein>
<proteinExistence type="predicted"/>
<name>X0U2E7_9ZZZZ</name>
<sequence length="31" mass="3806">MKFDTRALSFYHEIKEINKGQFPYPRSLLLY</sequence>
<accession>X0U2E7</accession>
<dbReference type="AlphaFoldDB" id="X0U2E7"/>
<reference evidence="1" key="1">
    <citation type="journal article" date="2014" name="Front. Microbiol.">
        <title>High frequency of phylogenetically diverse reductive dehalogenase-homologous genes in deep subseafloor sedimentary metagenomes.</title>
        <authorList>
            <person name="Kawai M."/>
            <person name="Futagami T."/>
            <person name="Toyoda A."/>
            <person name="Takaki Y."/>
            <person name="Nishi S."/>
            <person name="Hori S."/>
            <person name="Arai W."/>
            <person name="Tsubouchi T."/>
            <person name="Morono Y."/>
            <person name="Uchiyama I."/>
            <person name="Ito T."/>
            <person name="Fujiyama A."/>
            <person name="Inagaki F."/>
            <person name="Takami H."/>
        </authorList>
    </citation>
    <scope>NUCLEOTIDE SEQUENCE</scope>
    <source>
        <strain evidence="1">Expedition CK06-06</strain>
    </source>
</reference>
<evidence type="ECO:0000313" key="1">
    <source>
        <dbReference type="EMBL" id="GAF82635.1"/>
    </source>
</evidence>
<dbReference type="EMBL" id="BARS01006055">
    <property type="protein sequence ID" value="GAF82635.1"/>
    <property type="molecule type" value="Genomic_DNA"/>
</dbReference>